<feature type="transmembrane region" description="Helical" evidence="6">
    <location>
        <begin position="39"/>
        <end position="58"/>
    </location>
</feature>
<dbReference type="OrthoDB" id="9802121at2"/>
<keyword evidence="7" id="KW-0732">Signal</keyword>
<accession>A0A371RHC0</accession>
<keyword evidence="9" id="KW-1185">Reference proteome</keyword>
<evidence type="ECO:0000313" key="9">
    <source>
        <dbReference type="Proteomes" id="UP000264589"/>
    </source>
</evidence>
<dbReference type="Proteomes" id="UP000264589">
    <property type="component" value="Unassembled WGS sequence"/>
</dbReference>
<comment type="similarity">
    <text evidence="2">Belongs to the UPF0382 family.</text>
</comment>
<feature type="transmembrane region" description="Helical" evidence="6">
    <location>
        <begin position="65"/>
        <end position="87"/>
    </location>
</feature>
<keyword evidence="4 6" id="KW-1133">Transmembrane helix</keyword>
<reference evidence="8 9" key="1">
    <citation type="submission" date="2018-08" db="EMBL/GenBank/DDBJ databases">
        <title>Parvularcula sp. SM1705, isolated from surface water of the South Sea China.</title>
        <authorList>
            <person name="Sun L."/>
        </authorList>
    </citation>
    <scope>NUCLEOTIDE SEQUENCE [LARGE SCALE GENOMIC DNA]</scope>
    <source>
        <strain evidence="8 9">SM1705</strain>
    </source>
</reference>
<comment type="subcellular location">
    <subcellularLocation>
        <location evidence="1">Membrane</location>
        <topology evidence="1">Multi-pass membrane protein</topology>
    </subcellularLocation>
</comment>
<evidence type="ECO:0000256" key="7">
    <source>
        <dbReference type="SAM" id="SignalP"/>
    </source>
</evidence>
<evidence type="ECO:0000256" key="4">
    <source>
        <dbReference type="ARBA" id="ARBA00022989"/>
    </source>
</evidence>
<evidence type="ECO:0000256" key="1">
    <source>
        <dbReference type="ARBA" id="ARBA00004141"/>
    </source>
</evidence>
<keyword evidence="3 6" id="KW-0812">Transmembrane</keyword>
<feature type="chain" id="PRO_5017052759" evidence="7">
    <location>
        <begin position="27"/>
        <end position="119"/>
    </location>
</feature>
<evidence type="ECO:0000256" key="3">
    <source>
        <dbReference type="ARBA" id="ARBA00022692"/>
    </source>
</evidence>
<gene>
    <name evidence="8" type="ORF">DX908_05740</name>
</gene>
<dbReference type="AlphaFoldDB" id="A0A371RHC0"/>
<evidence type="ECO:0000313" key="8">
    <source>
        <dbReference type="EMBL" id="RFB04825.1"/>
    </source>
</evidence>
<dbReference type="InParanoid" id="A0A371RHC0"/>
<keyword evidence="5 6" id="KW-0472">Membrane</keyword>
<organism evidence="8 9">
    <name type="scientific">Parvularcula marina</name>
    <dbReference type="NCBI Taxonomy" id="2292771"/>
    <lineage>
        <taxon>Bacteria</taxon>
        <taxon>Pseudomonadati</taxon>
        <taxon>Pseudomonadota</taxon>
        <taxon>Alphaproteobacteria</taxon>
        <taxon>Parvularculales</taxon>
        <taxon>Parvularculaceae</taxon>
        <taxon>Parvularcula</taxon>
    </lineage>
</organism>
<dbReference type="GO" id="GO:0016020">
    <property type="term" value="C:membrane"/>
    <property type="evidence" value="ECO:0007669"/>
    <property type="project" value="UniProtKB-SubCell"/>
</dbReference>
<dbReference type="RefSeq" id="WP_116391458.1">
    <property type="nucleotide sequence ID" value="NZ_QUQO01000001.1"/>
</dbReference>
<dbReference type="FunCoup" id="A0A371RHC0">
    <property type="interactions" value="291"/>
</dbReference>
<name>A0A371RHC0_9PROT</name>
<dbReference type="InterPro" id="IPR006696">
    <property type="entry name" value="DUF423"/>
</dbReference>
<protein>
    <submittedName>
        <fullName evidence="8">DUF423 domain-containing protein</fullName>
    </submittedName>
</protein>
<proteinExistence type="inferred from homology"/>
<dbReference type="Pfam" id="PF04241">
    <property type="entry name" value="DUF423"/>
    <property type="match status" value="1"/>
</dbReference>
<comment type="caution">
    <text evidence="8">The sequence shown here is derived from an EMBL/GenBank/DDBJ whole genome shotgun (WGS) entry which is preliminary data.</text>
</comment>
<feature type="signal peptide" evidence="7">
    <location>
        <begin position="1"/>
        <end position="26"/>
    </location>
</feature>
<sequence length="119" mass="11941">MSKTLTFAAALLGFLAVAAGAFGAHALDGQLTEKAADWWQTGTFYLLTHAVAAFAVGVSGQKGLFVTGGWCLALGCTVFGASLYALALGAPSILGAITPIGGILMLAGWALAAIGAIRR</sequence>
<dbReference type="PANTHER" id="PTHR43461">
    <property type="entry name" value="TRANSMEMBRANE PROTEIN 256"/>
    <property type="match status" value="1"/>
</dbReference>
<evidence type="ECO:0000256" key="5">
    <source>
        <dbReference type="ARBA" id="ARBA00023136"/>
    </source>
</evidence>
<dbReference type="PANTHER" id="PTHR43461:SF1">
    <property type="entry name" value="TRANSMEMBRANE PROTEIN 256"/>
    <property type="match status" value="1"/>
</dbReference>
<evidence type="ECO:0000256" key="2">
    <source>
        <dbReference type="ARBA" id="ARBA00009694"/>
    </source>
</evidence>
<evidence type="ECO:0000256" key="6">
    <source>
        <dbReference type="SAM" id="Phobius"/>
    </source>
</evidence>
<feature type="transmembrane region" description="Helical" evidence="6">
    <location>
        <begin position="93"/>
        <end position="117"/>
    </location>
</feature>
<dbReference type="EMBL" id="QUQO01000001">
    <property type="protein sequence ID" value="RFB04825.1"/>
    <property type="molecule type" value="Genomic_DNA"/>
</dbReference>